<evidence type="ECO:0000256" key="5">
    <source>
        <dbReference type="ARBA" id="ARBA00022723"/>
    </source>
</evidence>
<feature type="transmembrane region" description="Helical" evidence="11">
    <location>
        <begin position="118"/>
        <end position="140"/>
    </location>
</feature>
<dbReference type="PRINTS" id="PR00119">
    <property type="entry name" value="CATATPASE"/>
</dbReference>
<dbReference type="InterPro" id="IPR018303">
    <property type="entry name" value="ATPase_P-typ_P_site"/>
</dbReference>
<dbReference type="SMART" id="SM00831">
    <property type="entry name" value="Cation_ATPase_N"/>
    <property type="match status" value="1"/>
</dbReference>
<dbReference type="GO" id="GO:1902600">
    <property type="term" value="P:proton transmembrane transport"/>
    <property type="evidence" value="ECO:0007669"/>
    <property type="project" value="TreeGrafter"/>
</dbReference>
<gene>
    <name evidence="13" type="ORF">SAMN05216339_101191</name>
</gene>
<dbReference type="InterPro" id="IPR008250">
    <property type="entry name" value="ATPase_P-typ_transduc_dom_A_sf"/>
</dbReference>
<keyword evidence="4 11" id="KW-0812">Transmembrane</keyword>
<feature type="transmembrane region" description="Helical" evidence="11">
    <location>
        <begin position="787"/>
        <end position="806"/>
    </location>
</feature>
<comment type="similarity">
    <text evidence="2">Belongs to the cation transport ATPase (P-type) (TC 3.A.3) family. Type IIA subfamily.</text>
</comment>
<dbReference type="GO" id="GO:0005524">
    <property type="term" value="F:ATP binding"/>
    <property type="evidence" value="ECO:0007669"/>
    <property type="project" value="UniProtKB-KW"/>
</dbReference>
<dbReference type="FunFam" id="3.40.1110.10:FF:000094">
    <property type="entry name" value="Cation-transporting P-type ATPase"/>
    <property type="match status" value="1"/>
</dbReference>
<dbReference type="PRINTS" id="PR00120">
    <property type="entry name" value="HATPASE"/>
</dbReference>
<dbReference type="Pfam" id="PF00690">
    <property type="entry name" value="Cation_ATPase_N"/>
    <property type="match status" value="1"/>
</dbReference>
<feature type="transmembrane region" description="Helical" evidence="11">
    <location>
        <begin position="896"/>
        <end position="914"/>
    </location>
</feature>
<feature type="transmembrane region" description="Helical" evidence="11">
    <location>
        <begin position="146"/>
        <end position="162"/>
    </location>
</feature>
<evidence type="ECO:0000256" key="11">
    <source>
        <dbReference type="SAM" id="Phobius"/>
    </source>
</evidence>
<feature type="transmembrane region" description="Helical" evidence="11">
    <location>
        <begin position="926"/>
        <end position="945"/>
    </location>
</feature>
<dbReference type="FunFam" id="3.40.50.1000:FF:000001">
    <property type="entry name" value="Phospholipid-transporting ATPase IC"/>
    <property type="match status" value="1"/>
</dbReference>
<dbReference type="SUPFAM" id="SSF81660">
    <property type="entry name" value="Metal cation-transporting ATPase, ATP-binding domain N"/>
    <property type="match status" value="1"/>
</dbReference>
<name>A0A1I7EZT1_9PROT</name>
<reference evidence="13 14" key="1">
    <citation type="submission" date="2016-10" db="EMBL/GenBank/DDBJ databases">
        <authorList>
            <person name="de Groot N.N."/>
        </authorList>
    </citation>
    <scope>NUCLEOTIDE SEQUENCE [LARGE SCALE GENOMIC DNA]</scope>
    <source>
        <strain evidence="13 14">Nm24</strain>
    </source>
</reference>
<dbReference type="Pfam" id="PF08282">
    <property type="entry name" value="Hydrolase_3"/>
    <property type="match status" value="1"/>
</dbReference>
<dbReference type="InterPro" id="IPR023298">
    <property type="entry name" value="ATPase_P-typ_TM_dom_sf"/>
</dbReference>
<organism evidence="13 14">
    <name type="scientific">Nitrosomonas eutropha</name>
    <dbReference type="NCBI Taxonomy" id="916"/>
    <lineage>
        <taxon>Bacteria</taxon>
        <taxon>Pseudomonadati</taxon>
        <taxon>Pseudomonadota</taxon>
        <taxon>Betaproteobacteria</taxon>
        <taxon>Nitrosomonadales</taxon>
        <taxon>Nitrosomonadaceae</taxon>
        <taxon>Nitrosomonas</taxon>
    </lineage>
</organism>
<evidence type="ECO:0000256" key="6">
    <source>
        <dbReference type="ARBA" id="ARBA00022741"/>
    </source>
</evidence>
<dbReference type="Pfam" id="PF00689">
    <property type="entry name" value="Cation_ATPase_C"/>
    <property type="match status" value="1"/>
</dbReference>
<keyword evidence="9 11" id="KW-1133">Transmembrane helix</keyword>
<protein>
    <submittedName>
        <fullName evidence="13">Plasma-membrane calcium-translocating P-type ATPase</fullName>
    </submittedName>
</protein>
<dbReference type="InterPro" id="IPR001757">
    <property type="entry name" value="P_typ_ATPase"/>
</dbReference>
<dbReference type="Gene3D" id="2.70.150.10">
    <property type="entry name" value="Calcium-transporting ATPase, cytoplasmic transduction domain A"/>
    <property type="match status" value="1"/>
</dbReference>
<dbReference type="SFLD" id="SFLDS00003">
    <property type="entry name" value="Haloacid_Dehalogenase"/>
    <property type="match status" value="1"/>
</dbReference>
<dbReference type="InterPro" id="IPR004014">
    <property type="entry name" value="ATPase_P-typ_cation-transptr_N"/>
</dbReference>
<dbReference type="SUPFAM" id="SSF81665">
    <property type="entry name" value="Calcium ATPase, transmembrane domain M"/>
    <property type="match status" value="1"/>
</dbReference>
<dbReference type="SFLD" id="SFLDF00027">
    <property type="entry name" value="p-type_atpase"/>
    <property type="match status" value="1"/>
</dbReference>
<dbReference type="InterPro" id="IPR050510">
    <property type="entry name" value="Cation_transp_ATPase_P-type"/>
</dbReference>
<dbReference type="Gene3D" id="3.40.50.1000">
    <property type="entry name" value="HAD superfamily/HAD-like"/>
    <property type="match status" value="1"/>
</dbReference>
<keyword evidence="8" id="KW-1278">Translocase</keyword>
<dbReference type="PANTHER" id="PTHR43294:SF21">
    <property type="entry name" value="CATION TRANSPORTING ATPASE"/>
    <property type="match status" value="1"/>
</dbReference>
<dbReference type="Pfam" id="PF00122">
    <property type="entry name" value="E1-E2_ATPase"/>
    <property type="match status" value="1"/>
</dbReference>
<evidence type="ECO:0000256" key="9">
    <source>
        <dbReference type="ARBA" id="ARBA00022989"/>
    </source>
</evidence>
<evidence type="ECO:0000259" key="12">
    <source>
        <dbReference type="SMART" id="SM00831"/>
    </source>
</evidence>
<feature type="transmembrane region" description="Helical" evidence="11">
    <location>
        <begin position="859"/>
        <end position="876"/>
    </location>
</feature>
<dbReference type="AlphaFoldDB" id="A0A1I7EZT1"/>
<evidence type="ECO:0000313" key="13">
    <source>
        <dbReference type="EMBL" id="SFU29401.1"/>
    </source>
</evidence>
<dbReference type="GO" id="GO:0036376">
    <property type="term" value="P:sodium ion export across plasma membrane"/>
    <property type="evidence" value="ECO:0007669"/>
    <property type="project" value="TreeGrafter"/>
</dbReference>
<dbReference type="InterPro" id="IPR023214">
    <property type="entry name" value="HAD_sf"/>
</dbReference>
<dbReference type="InterPro" id="IPR023299">
    <property type="entry name" value="ATPase_P-typ_cyto_dom_N"/>
</dbReference>
<dbReference type="Gene3D" id="3.40.1110.10">
    <property type="entry name" value="Calcium-transporting ATPase, cytoplasmic domain N"/>
    <property type="match status" value="1"/>
</dbReference>
<dbReference type="GO" id="GO:0005886">
    <property type="term" value="C:plasma membrane"/>
    <property type="evidence" value="ECO:0007669"/>
    <property type="project" value="UniProtKB-SubCell"/>
</dbReference>
<dbReference type="SUPFAM" id="SSF81653">
    <property type="entry name" value="Calcium ATPase, transduction domain A"/>
    <property type="match status" value="1"/>
</dbReference>
<evidence type="ECO:0000256" key="2">
    <source>
        <dbReference type="ARBA" id="ARBA00005675"/>
    </source>
</evidence>
<keyword evidence="5" id="KW-0479">Metal-binding</keyword>
<dbReference type="InterPro" id="IPR006068">
    <property type="entry name" value="ATPase_P-typ_cation-transptr_C"/>
</dbReference>
<keyword evidence="6" id="KW-0547">Nucleotide-binding</keyword>
<feature type="transmembrane region" description="Helical" evidence="11">
    <location>
        <begin position="827"/>
        <end position="847"/>
    </location>
</feature>
<feature type="transmembrane region" description="Helical" evidence="11">
    <location>
        <begin position="309"/>
        <end position="328"/>
    </location>
</feature>
<dbReference type="EMBL" id="FPBL01000001">
    <property type="protein sequence ID" value="SFU29401.1"/>
    <property type="molecule type" value="Genomic_DNA"/>
</dbReference>
<evidence type="ECO:0000256" key="10">
    <source>
        <dbReference type="ARBA" id="ARBA00023136"/>
    </source>
</evidence>
<dbReference type="NCBIfam" id="TIGR01494">
    <property type="entry name" value="ATPase_P-type"/>
    <property type="match status" value="2"/>
</dbReference>
<evidence type="ECO:0000256" key="4">
    <source>
        <dbReference type="ARBA" id="ARBA00022692"/>
    </source>
</evidence>
<dbReference type="SFLD" id="SFLDG00002">
    <property type="entry name" value="C1.7:_P-type_atpase_like"/>
    <property type="match status" value="1"/>
</dbReference>
<evidence type="ECO:0000313" key="14">
    <source>
        <dbReference type="Proteomes" id="UP000183926"/>
    </source>
</evidence>
<dbReference type="GO" id="GO:0016887">
    <property type="term" value="F:ATP hydrolysis activity"/>
    <property type="evidence" value="ECO:0007669"/>
    <property type="project" value="InterPro"/>
</dbReference>
<feature type="transmembrane region" description="Helical" evidence="11">
    <location>
        <begin position="340"/>
        <end position="364"/>
    </location>
</feature>
<dbReference type="CDD" id="cd02080">
    <property type="entry name" value="P-type_ATPase_cation"/>
    <property type="match status" value="1"/>
</dbReference>
<keyword evidence="3" id="KW-1003">Cell membrane</keyword>
<keyword evidence="10 11" id="KW-0472">Membrane</keyword>
<dbReference type="InterPro" id="IPR036412">
    <property type="entry name" value="HAD-like_sf"/>
</dbReference>
<dbReference type="PANTHER" id="PTHR43294">
    <property type="entry name" value="SODIUM/POTASSIUM-TRANSPORTING ATPASE SUBUNIT ALPHA"/>
    <property type="match status" value="1"/>
</dbReference>
<dbReference type="SUPFAM" id="SSF56784">
    <property type="entry name" value="HAD-like"/>
    <property type="match status" value="1"/>
</dbReference>
<dbReference type="Proteomes" id="UP000183926">
    <property type="component" value="Unassembled WGS sequence"/>
</dbReference>
<dbReference type="InterPro" id="IPR059000">
    <property type="entry name" value="ATPase_P-type_domA"/>
</dbReference>
<proteinExistence type="inferred from homology"/>
<dbReference type="GO" id="GO:0006883">
    <property type="term" value="P:intracellular sodium ion homeostasis"/>
    <property type="evidence" value="ECO:0007669"/>
    <property type="project" value="TreeGrafter"/>
</dbReference>
<dbReference type="FunFam" id="3.40.50.1000:FF:000028">
    <property type="entry name" value="Calcium-transporting P-type ATPase, putative"/>
    <property type="match status" value="1"/>
</dbReference>
<dbReference type="GO" id="GO:1990573">
    <property type="term" value="P:potassium ion import across plasma membrane"/>
    <property type="evidence" value="ECO:0007669"/>
    <property type="project" value="TreeGrafter"/>
</dbReference>
<evidence type="ECO:0000256" key="8">
    <source>
        <dbReference type="ARBA" id="ARBA00022967"/>
    </source>
</evidence>
<evidence type="ECO:0000256" key="1">
    <source>
        <dbReference type="ARBA" id="ARBA00004651"/>
    </source>
</evidence>
<feature type="transmembrane region" description="Helical" evidence="11">
    <location>
        <begin position="754"/>
        <end position="775"/>
    </location>
</feature>
<accession>A0A1I7EZT1</accession>
<dbReference type="GO" id="GO:0046872">
    <property type="term" value="F:metal ion binding"/>
    <property type="evidence" value="ECO:0007669"/>
    <property type="project" value="UniProtKB-KW"/>
</dbReference>
<dbReference type="Gene3D" id="1.20.1110.10">
    <property type="entry name" value="Calcium-transporting ATPase, transmembrane domain"/>
    <property type="match status" value="1"/>
</dbReference>
<dbReference type="Pfam" id="PF13246">
    <property type="entry name" value="Cation_ATPase"/>
    <property type="match status" value="1"/>
</dbReference>
<dbReference type="FunFam" id="2.70.150.10:FF:000016">
    <property type="entry name" value="Calcium-transporting P-type ATPase putative"/>
    <property type="match status" value="1"/>
</dbReference>
<dbReference type="GO" id="GO:0030007">
    <property type="term" value="P:intracellular potassium ion homeostasis"/>
    <property type="evidence" value="ECO:0007669"/>
    <property type="project" value="TreeGrafter"/>
</dbReference>
<dbReference type="InterPro" id="IPR044492">
    <property type="entry name" value="P_typ_ATPase_HD_dom"/>
</dbReference>
<evidence type="ECO:0000256" key="3">
    <source>
        <dbReference type="ARBA" id="ARBA00022475"/>
    </source>
</evidence>
<evidence type="ECO:0000256" key="7">
    <source>
        <dbReference type="ARBA" id="ARBA00022840"/>
    </source>
</evidence>
<feature type="domain" description="Cation-transporting P-type ATPase N-terminal" evidence="12">
    <location>
        <begin position="69"/>
        <end position="142"/>
    </location>
</feature>
<comment type="subcellular location">
    <subcellularLocation>
        <location evidence="1">Cell membrane</location>
        <topology evidence="1">Multi-pass membrane protein</topology>
    </subcellularLocation>
</comment>
<dbReference type="GO" id="GO:0005391">
    <property type="term" value="F:P-type sodium:potassium-exchanging transporter activity"/>
    <property type="evidence" value="ECO:0007669"/>
    <property type="project" value="TreeGrafter"/>
</dbReference>
<sequence length="964" mass="105546">MFQELDLQFLWRKSVTSLQIARHRRHDDNYNFQHPTAGTLVHSADLPLLSPAMKNQFTDKNIEALRQTQWYTLTQSKIEQILQTGPNGLKAAEIRERLARFGSNRLPPPKRRGPLIRLLMQFHNILLYIMIAAALITALLDHWVDSGVLLAVIIVNVLIGFIQEGKAETALDSIRAMLSPRATVIRDDSRHEIDATELVPGDMVLLASGDRVPADIRLTSIRELQIDEATLTGESIPVKKHIEASLPDTPLGDRSDMVYSGTLVVFGQASGIVVSTGSATELGKINQMLTDIKSLSTPLLRQIDNFGRILAIAILAASVATFVLGTIWRGHAPEEMFMMAIALIASAIPEGLPAIMTVTLALGVQRMARRNAIIRQLPAVEALGSVTVICSDKTGTLTRNEMTVQHVICADHVFNISGVGYTPAGECSIDGQVIDPAHYPALTLAIRTGVLCNDARLQKEHNQWHVEGDPTEGALLVLGEKTGFSSHLANTAWPRLDIIPFESQYAFMATYHRDSDDEPWIFVKGAPERILEMCTTQLQQNGEQPLDAGYWQRMATATAAQGLRLLALACKRMAPQENNLKMADMETGFTLLALVGIIDPPREEAIRAVAECHRAGIRVKMITGDHAETACAIGAQLAIGTGKPALTGVEIAAMDDNALRKVVMNIDIFARASPEHKLRLVEALQTSGQVVAMTGDGVNDAPALKRADIGVAMGMKGTEVAKEASDIVLADDNFATIVSAVREGRAVYDNLKKFVLFMLPASGGQTLVIIAAILFELTLPLTPAQVLWINMVTASTLGLALAFEPAERNLMSRRPRPPTEAFLSGFFVWRILMVSVLMMIGALGLFLWELGNGTRIETAHTIAVNTIVMAEMFYLLNSRHIFAPITLIKGLTGNRYILLTIIVCTLLQIAYTHLPAMQTIFKSTDLSVLEWCKSIAAGLMVFYAIELEKFIIRHTHFVSLTAKD</sequence>
<keyword evidence="7" id="KW-0067">ATP-binding</keyword>
<dbReference type="PROSITE" id="PS00154">
    <property type="entry name" value="ATPASE_E1_E2"/>
    <property type="match status" value="1"/>
</dbReference>